<evidence type="ECO:0000313" key="4">
    <source>
        <dbReference type="Proteomes" id="UP000501690"/>
    </source>
</evidence>
<evidence type="ECO:0000256" key="2">
    <source>
        <dbReference type="SAM" id="MobiDB-lite"/>
    </source>
</evidence>
<name>A0A4D6MPN8_VIGUN</name>
<protein>
    <submittedName>
        <fullName evidence="3">Uncharacterized protein</fullName>
    </submittedName>
</protein>
<feature type="coiled-coil region" evidence="1">
    <location>
        <begin position="271"/>
        <end position="354"/>
    </location>
</feature>
<dbReference type="AlphaFoldDB" id="A0A4D6MPN8"/>
<sequence>MYFVLLTSLHVRLPFDEFTVGVLCILNVAPSQLQPNVWVALEAFKVVVNPPGRPYFFDGDVPKFPFYWTRNPLHYDEWPQSMLSAEDCEILNLLDSLPRRLPTKRIVAILNSPRPRGDMLALMASHEGVGASQKSRFQLLREKVNARKKDEDALVGSSSGAAGKNSAGGGTPRPPLAAEKKRKKTSQKGESSSRHSSPKRSRVSEVVAYTRLMGTEMQIYDGMSITISQQEADVIAHSPLPILMKAFAEYQSRALVIGRHIGHDLDKSSHVEELETEVSSLKVEKENLMSEVSNLRSQLSQALNDRKSWKNRCLETNEKGKKTFEEITASKRVVEELKITNAELDKELWELRESVIEEHDLGFKKAL</sequence>
<proteinExistence type="predicted"/>
<keyword evidence="4" id="KW-1185">Reference proteome</keyword>
<evidence type="ECO:0000256" key="1">
    <source>
        <dbReference type="SAM" id="Coils"/>
    </source>
</evidence>
<reference evidence="3 4" key="1">
    <citation type="submission" date="2019-04" db="EMBL/GenBank/DDBJ databases">
        <title>An improved genome assembly and genetic linkage map for asparagus bean, Vigna unguiculata ssp. sesquipedialis.</title>
        <authorList>
            <person name="Xia Q."/>
            <person name="Zhang R."/>
            <person name="Dong Y."/>
        </authorList>
    </citation>
    <scope>NUCLEOTIDE SEQUENCE [LARGE SCALE GENOMIC DNA]</scope>
    <source>
        <tissue evidence="3">Leaf</tissue>
    </source>
</reference>
<keyword evidence="1" id="KW-0175">Coiled coil</keyword>
<evidence type="ECO:0000313" key="3">
    <source>
        <dbReference type="EMBL" id="QCE03510.1"/>
    </source>
</evidence>
<organism evidence="3 4">
    <name type="scientific">Vigna unguiculata</name>
    <name type="common">Cowpea</name>
    <dbReference type="NCBI Taxonomy" id="3917"/>
    <lineage>
        <taxon>Eukaryota</taxon>
        <taxon>Viridiplantae</taxon>
        <taxon>Streptophyta</taxon>
        <taxon>Embryophyta</taxon>
        <taxon>Tracheophyta</taxon>
        <taxon>Spermatophyta</taxon>
        <taxon>Magnoliopsida</taxon>
        <taxon>eudicotyledons</taxon>
        <taxon>Gunneridae</taxon>
        <taxon>Pentapetalae</taxon>
        <taxon>rosids</taxon>
        <taxon>fabids</taxon>
        <taxon>Fabales</taxon>
        <taxon>Fabaceae</taxon>
        <taxon>Papilionoideae</taxon>
        <taxon>50 kb inversion clade</taxon>
        <taxon>NPAAA clade</taxon>
        <taxon>indigoferoid/millettioid clade</taxon>
        <taxon>Phaseoleae</taxon>
        <taxon>Vigna</taxon>
    </lineage>
</organism>
<accession>A0A4D6MPN8</accession>
<feature type="compositionally biased region" description="Low complexity" evidence="2">
    <location>
        <begin position="156"/>
        <end position="165"/>
    </location>
</feature>
<feature type="region of interest" description="Disordered" evidence="2">
    <location>
        <begin position="149"/>
        <end position="204"/>
    </location>
</feature>
<gene>
    <name evidence="3" type="ORF">DEO72_LG8g1535</name>
</gene>
<dbReference type="Proteomes" id="UP000501690">
    <property type="component" value="Linkage Group LG8"/>
</dbReference>
<dbReference type="EMBL" id="CP039352">
    <property type="protein sequence ID" value="QCE03510.1"/>
    <property type="molecule type" value="Genomic_DNA"/>
</dbReference>